<comment type="caution">
    <text evidence="1">The sequence shown here is derived from an EMBL/GenBank/DDBJ whole genome shotgun (WGS) entry which is preliminary data.</text>
</comment>
<name>A0ACC1MWP2_9HYPO</name>
<reference evidence="1" key="1">
    <citation type="submission" date="2022-08" db="EMBL/GenBank/DDBJ databases">
        <title>Genome Sequence of Lecanicillium fungicola.</title>
        <authorList>
            <person name="Buettner E."/>
        </authorList>
    </citation>
    <scope>NUCLEOTIDE SEQUENCE</scope>
    <source>
        <strain evidence="1">Babe33</strain>
    </source>
</reference>
<keyword evidence="2" id="KW-1185">Reference proteome</keyword>
<sequence>MEGASYAPFTHPGLLQLLRGGGTSPVLADTDTPQPLQSQSSPGHSTSSTPTASAHVTPVKGASKPTTPLKQMSTPVSAASPNTTTALKTDAQKAIERGYATELLRLAQGPGEDYAKKNRNVAVLINTLDAIAAMQSPPPRPADWEALTGKGELLREAANYFWGGWNLEERLFWLRTGEHKLHIGSNPTATGLPLARTGVRSAHDMPHMCIRMILRRVFGKKVERVHWWNELDGVEKEILHAIQPIDHNLWLAASGDYAVDSTASPTDAEQTQQNDALFDDSEDVFASLSQPLTAPHAAATHAAATHAAATHAAATHAAATHAAAPTPGYYTCG</sequence>
<gene>
    <name evidence="1" type="ORF">NQ176_g7686</name>
</gene>
<dbReference type="Proteomes" id="UP001143910">
    <property type="component" value="Unassembled WGS sequence"/>
</dbReference>
<evidence type="ECO:0000313" key="2">
    <source>
        <dbReference type="Proteomes" id="UP001143910"/>
    </source>
</evidence>
<dbReference type="EMBL" id="JANJQO010001343">
    <property type="protein sequence ID" value="KAJ2971435.1"/>
    <property type="molecule type" value="Genomic_DNA"/>
</dbReference>
<proteinExistence type="predicted"/>
<accession>A0ACC1MWP2</accession>
<organism evidence="1 2">
    <name type="scientific">Zarea fungicola</name>
    <dbReference type="NCBI Taxonomy" id="93591"/>
    <lineage>
        <taxon>Eukaryota</taxon>
        <taxon>Fungi</taxon>
        <taxon>Dikarya</taxon>
        <taxon>Ascomycota</taxon>
        <taxon>Pezizomycotina</taxon>
        <taxon>Sordariomycetes</taxon>
        <taxon>Hypocreomycetidae</taxon>
        <taxon>Hypocreales</taxon>
        <taxon>Cordycipitaceae</taxon>
        <taxon>Zarea</taxon>
    </lineage>
</organism>
<protein>
    <submittedName>
        <fullName evidence="1">Uncharacterized protein</fullName>
    </submittedName>
</protein>
<evidence type="ECO:0000313" key="1">
    <source>
        <dbReference type="EMBL" id="KAJ2971435.1"/>
    </source>
</evidence>